<dbReference type="InterPro" id="IPR036691">
    <property type="entry name" value="Endo/exonu/phosph_ase_sf"/>
</dbReference>
<dbReference type="AlphaFoldDB" id="A0A2C9JYN6"/>
<dbReference type="PANTHER" id="PTHR11371">
    <property type="entry name" value="DEOXYRIBONUCLEASE"/>
    <property type="match status" value="1"/>
</dbReference>
<keyword evidence="6" id="KW-1015">Disulfide bond</keyword>
<dbReference type="PANTHER" id="PTHR11371:SF31">
    <property type="entry name" value="EXTRACELLULAR NUCLEASE"/>
    <property type="match status" value="1"/>
</dbReference>
<dbReference type="VEuPathDB" id="VectorBase:BGLAX_029308"/>
<dbReference type="STRING" id="6526.A0A2C9JYN6"/>
<dbReference type="GO" id="GO:0004530">
    <property type="term" value="F:deoxyribonuclease I activity"/>
    <property type="evidence" value="ECO:0007669"/>
    <property type="project" value="TreeGrafter"/>
</dbReference>
<dbReference type="Proteomes" id="UP000076420">
    <property type="component" value="Unassembled WGS sequence"/>
</dbReference>
<dbReference type="OrthoDB" id="10061407at2759"/>
<dbReference type="SMART" id="SM00476">
    <property type="entry name" value="DNaseIc"/>
    <property type="match status" value="1"/>
</dbReference>
<evidence type="ECO:0000256" key="6">
    <source>
        <dbReference type="PIRSR" id="PIRSR000988-2"/>
    </source>
</evidence>
<keyword evidence="2 4" id="KW-0540">Nuclease</keyword>
<dbReference type="VEuPathDB" id="VectorBase:BGLB010161"/>
<keyword evidence="3 4" id="KW-0378">Hydrolase</keyword>
<protein>
    <recommendedName>
        <fullName evidence="4">Deoxyribonuclease</fullName>
    </recommendedName>
</protein>
<feature type="domain" description="Endonuclease/exonuclease/phosphatase" evidence="8">
    <location>
        <begin position="24"/>
        <end position="265"/>
    </location>
</feature>
<evidence type="ECO:0000313" key="10">
    <source>
        <dbReference type="Proteomes" id="UP000076420"/>
    </source>
</evidence>
<organism evidence="9 10">
    <name type="scientific">Biomphalaria glabrata</name>
    <name type="common">Bloodfluke planorb</name>
    <name type="synonym">Freshwater snail</name>
    <dbReference type="NCBI Taxonomy" id="6526"/>
    <lineage>
        <taxon>Eukaryota</taxon>
        <taxon>Metazoa</taxon>
        <taxon>Spiralia</taxon>
        <taxon>Lophotrochozoa</taxon>
        <taxon>Mollusca</taxon>
        <taxon>Gastropoda</taxon>
        <taxon>Heterobranchia</taxon>
        <taxon>Euthyneura</taxon>
        <taxon>Panpulmonata</taxon>
        <taxon>Hygrophila</taxon>
        <taxon>Lymnaeoidea</taxon>
        <taxon>Planorbidae</taxon>
        <taxon>Biomphalaria</taxon>
    </lineage>
</organism>
<evidence type="ECO:0000256" key="3">
    <source>
        <dbReference type="ARBA" id="ARBA00022801"/>
    </source>
</evidence>
<dbReference type="GO" id="GO:0005634">
    <property type="term" value="C:nucleus"/>
    <property type="evidence" value="ECO:0007669"/>
    <property type="project" value="TreeGrafter"/>
</dbReference>
<dbReference type="KEGG" id="bgt:106073245"/>
<evidence type="ECO:0000313" key="12">
    <source>
        <dbReference type="RefSeq" id="XP_013089203.1"/>
    </source>
</evidence>
<reference evidence="12" key="2">
    <citation type="submission" date="2025-04" db="UniProtKB">
        <authorList>
            <consortium name="RefSeq"/>
        </authorList>
    </citation>
    <scope>IDENTIFICATION</scope>
</reference>
<evidence type="ECO:0000259" key="8">
    <source>
        <dbReference type="Pfam" id="PF03372"/>
    </source>
</evidence>
<dbReference type="GO" id="GO:0003677">
    <property type="term" value="F:DNA binding"/>
    <property type="evidence" value="ECO:0007669"/>
    <property type="project" value="TreeGrafter"/>
</dbReference>
<dbReference type="EnsemblMetazoa" id="BGLB010161-RB">
    <property type="protein sequence ID" value="BGLB010161-PB"/>
    <property type="gene ID" value="BGLB010161"/>
</dbReference>
<sequence>MAPLVLSAFFFMFLEYAHGINVAAFNIQHFGDTKVNEVGRDIVRVLAHYDIVLIQEVRDVDHSSLNMLKDLLGSTVWDYVSSNPVGRTTYKEQYVFFYKKAVVKIQGQFQYDDSARDVFEREPFAVDIQYNSPTRGKNVNVVLLGIHTQPEKAFVELEALPTAMTAAKSHFPNAAGVIAMGDFNADCNYVSDTQKASLAIFSQHARYRSLIPDTADTTTSTSTNCAYDRIVIEGNSDIVADSARVYRYDTDLGIAFDRTAEISDHYPVDFKLH</sequence>
<feature type="chain" id="PRO_5044573194" description="Deoxyribonuclease" evidence="7">
    <location>
        <begin position="20"/>
        <end position="273"/>
    </location>
</feature>
<name>A0A2C9JYN6_BIOGL</name>
<evidence type="ECO:0000256" key="2">
    <source>
        <dbReference type="ARBA" id="ARBA00022722"/>
    </source>
</evidence>
<dbReference type="GO" id="GO:0006308">
    <property type="term" value="P:DNA catabolic process"/>
    <property type="evidence" value="ECO:0007669"/>
    <property type="project" value="InterPro"/>
</dbReference>
<dbReference type="Gene3D" id="3.60.10.10">
    <property type="entry name" value="Endonuclease/exonuclease/phosphatase"/>
    <property type="match status" value="1"/>
</dbReference>
<evidence type="ECO:0000256" key="5">
    <source>
        <dbReference type="PIRSR" id="PIRSR000988-1"/>
    </source>
</evidence>
<evidence type="ECO:0000313" key="9">
    <source>
        <dbReference type="EnsemblMetazoa" id="BGLB010161-PB"/>
    </source>
</evidence>
<dbReference type="InterPro" id="IPR005135">
    <property type="entry name" value="Endo/exonuclease/phosphatase"/>
</dbReference>
<keyword evidence="4" id="KW-0255">Endonuclease</keyword>
<dbReference type="Proteomes" id="UP001165740">
    <property type="component" value="Chromosome 4"/>
</dbReference>
<proteinExistence type="inferred from homology"/>
<keyword evidence="7" id="KW-0732">Signal</keyword>
<gene>
    <name evidence="9" type="primary">106073245</name>
    <name evidence="12" type="synonym">LOC106073245</name>
</gene>
<dbReference type="SUPFAM" id="SSF56219">
    <property type="entry name" value="DNase I-like"/>
    <property type="match status" value="1"/>
</dbReference>
<feature type="disulfide bond" description="Essential for enzymatic activity" evidence="6">
    <location>
        <begin position="187"/>
        <end position="225"/>
    </location>
</feature>
<dbReference type="Pfam" id="PF03372">
    <property type="entry name" value="Exo_endo_phos"/>
    <property type="match status" value="1"/>
</dbReference>
<feature type="active site" evidence="5">
    <location>
        <position position="147"/>
    </location>
</feature>
<evidence type="ECO:0000256" key="1">
    <source>
        <dbReference type="ARBA" id="ARBA00007359"/>
    </source>
</evidence>
<comment type="similarity">
    <text evidence="1 4">Belongs to the DNase I family.</text>
</comment>
<dbReference type="PIRSF" id="PIRSF000988">
    <property type="entry name" value="DNase_I_euk"/>
    <property type="match status" value="1"/>
</dbReference>
<evidence type="ECO:0000313" key="11">
    <source>
        <dbReference type="Proteomes" id="UP001165740"/>
    </source>
</evidence>
<dbReference type="GeneID" id="106073245"/>
<accession>A0A2C9JYN6</accession>
<dbReference type="OMA" id="KSSHCAY"/>
<evidence type="ECO:0000256" key="4">
    <source>
        <dbReference type="PIRNR" id="PIRNR000988"/>
    </source>
</evidence>
<feature type="signal peptide" evidence="7">
    <location>
        <begin position="1"/>
        <end position="19"/>
    </location>
</feature>
<keyword evidence="11" id="KW-1185">Reference proteome</keyword>
<dbReference type="InterPro" id="IPR016202">
    <property type="entry name" value="DNase_I"/>
</dbReference>
<feature type="active site" evidence="5">
    <location>
        <position position="92"/>
    </location>
</feature>
<dbReference type="RefSeq" id="XP_013089203.1">
    <property type="nucleotide sequence ID" value="XM_013233749.2"/>
</dbReference>
<dbReference type="PRINTS" id="PR00130">
    <property type="entry name" value="DNASEI"/>
</dbReference>
<evidence type="ECO:0000256" key="7">
    <source>
        <dbReference type="SAM" id="SignalP"/>
    </source>
</evidence>
<reference evidence="9" key="1">
    <citation type="submission" date="2020-05" db="UniProtKB">
        <authorList>
            <consortium name="EnsemblMetazoa"/>
        </authorList>
    </citation>
    <scope>IDENTIFICATION</scope>
    <source>
        <strain evidence="9">BB02</strain>
    </source>
</reference>